<protein>
    <submittedName>
        <fullName evidence="3">VanZ family protein</fullName>
    </submittedName>
</protein>
<feature type="transmembrane region" description="Helical" evidence="1">
    <location>
        <begin position="6"/>
        <end position="24"/>
    </location>
</feature>
<accession>A0ABY4XZ43</accession>
<dbReference type="InterPro" id="IPR006976">
    <property type="entry name" value="VanZ-like"/>
</dbReference>
<sequence>MLRFNMLVAVIFTVLYIPYFIFMLRKKYNIEKLIFNITLYIYFLFVLRLTLFPILIQKEAMESGRILFKGDPLINLIPFNTLKEVFTQYGTPSFGSTLFQACGNFIMLMPLGFLLPLTFSKKFNWKSILCISFLFSFSIELIQFIQNSFYGFPNRFSDIDDIISNTIGALIGYVIYRIFEPLINKLLFKDRRVKKPHLHS</sequence>
<feature type="transmembrane region" description="Helical" evidence="1">
    <location>
        <begin position="129"/>
        <end position="150"/>
    </location>
</feature>
<feature type="transmembrane region" description="Helical" evidence="1">
    <location>
        <begin position="98"/>
        <end position="117"/>
    </location>
</feature>
<dbReference type="RefSeq" id="WP_253268741.1">
    <property type="nucleotide sequence ID" value="NZ_CP092751.1"/>
</dbReference>
<reference evidence="3" key="1">
    <citation type="submission" date="2022-02" db="EMBL/GenBank/DDBJ databases">
        <title>Draft Genome Sequence of Bacillus vallismortis Strain BL01, Isolated from Artemisia lerchiana Web. Roots.</title>
        <authorList>
            <person name="Chebotar V.K."/>
            <person name="Gancheva M.S."/>
            <person name="Chizhevskaya E.P."/>
            <person name="Komarova O.V."/>
            <person name="Baganova M.E."/>
            <person name="Zaplatkin A.N."/>
            <person name="Pishchik V.N."/>
        </authorList>
    </citation>
    <scope>NUCLEOTIDE SEQUENCE</scope>
    <source>
        <strain evidence="3">BL01</strain>
    </source>
</reference>
<dbReference type="PANTHER" id="PTHR36834">
    <property type="entry name" value="MEMBRANE PROTEIN-RELATED"/>
    <property type="match status" value="1"/>
</dbReference>
<name>A0ABY4XZ43_BACVA</name>
<keyword evidence="1" id="KW-1133">Transmembrane helix</keyword>
<keyword evidence="1" id="KW-0472">Membrane</keyword>
<gene>
    <name evidence="3" type="ORF">MKF32_20315</name>
</gene>
<dbReference type="EMBL" id="CP092751">
    <property type="protein sequence ID" value="USP95498.1"/>
    <property type="molecule type" value="Genomic_DNA"/>
</dbReference>
<keyword evidence="1" id="KW-0812">Transmembrane</keyword>
<proteinExistence type="predicted"/>
<feature type="transmembrane region" description="Helical" evidence="1">
    <location>
        <begin position="33"/>
        <end position="56"/>
    </location>
</feature>
<evidence type="ECO:0000313" key="4">
    <source>
        <dbReference type="Proteomes" id="UP001057348"/>
    </source>
</evidence>
<evidence type="ECO:0000259" key="2">
    <source>
        <dbReference type="Pfam" id="PF04892"/>
    </source>
</evidence>
<evidence type="ECO:0000256" key="1">
    <source>
        <dbReference type="SAM" id="Phobius"/>
    </source>
</evidence>
<feature type="transmembrane region" description="Helical" evidence="1">
    <location>
        <begin position="162"/>
        <end position="179"/>
    </location>
</feature>
<dbReference type="InterPro" id="IPR053150">
    <property type="entry name" value="Teicoplanin_resist-assoc"/>
</dbReference>
<evidence type="ECO:0000313" key="3">
    <source>
        <dbReference type="EMBL" id="USP95498.1"/>
    </source>
</evidence>
<dbReference type="PANTHER" id="PTHR36834:SF1">
    <property type="entry name" value="INTEGRAL MEMBRANE PROTEIN"/>
    <property type="match status" value="1"/>
</dbReference>
<keyword evidence="4" id="KW-1185">Reference proteome</keyword>
<organism evidence="3 4">
    <name type="scientific">Bacillus vallismortis</name>
    <dbReference type="NCBI Taxonomy" id="72361"/>
    <lineage>
        <taxon>Bacteria</taxon>
        <taxon>Bacillati</taxon>
        <taxon>Bacillota</taxon>
        <taxon>Bacilli</taxon>
        <taxon>Bacillales</taxon>
        <taxon>Bacillaceae</taxon>
        <taxon>Bacillus</taxon>
    </lineage>
</organism>
<dbReference type="Proteomes" id="UP001057348">
    <property type="component" value="Chromosome"/>
</dbReference>
<feature type="domain" description="VanZ-like" evidence="2">
    <location>
        <begin position="40"/>
        <end position="179"/>
    </location>
</feature>
<dbReference type="Pfam" id="PF04892">
    <property type="entry name" value="VanZ"/>
    <property type="match status" value="1"/>
</dbReference>